<accession>A0A6A6WWQ9</accession>
<name>A0A6A6WWQ9_9PLEO</name>
<evidence type="ECO:0000313" key="4">
    <source>
        <dbReference type="Proteomes" id="UP000799757"/>
    </source>
</evidence>
<protein>
    <submittedName>
        <fullName evidence="3">Uncharacterized protein</fullName>
    </submittedName>
</protein>
<evidence type="ECO:0000256" key="1">
    <source>
        <dbReference type="SAM" id="MobiDB-lite"/>
    </source>
</evidence>
<feature type="region of interest" description="Disordered" evidence="1">
    <location>
        <begin position="249"/>
        <end position="274"/>
    </location>
</feature>
<evidence type="ECO:0000256" key="2">
    <source>
        <dbReference type="SAM" id="Phobius"/>
    </source>
</evidence>
<dbReference type="Proteomes" id="UP000799757">
    <property type="component" value="Unassembled WGS sequence"/>
</dbReference>
<keyword evidence="2" id="KW-1133">Transmembrane helix</keyword>
<sequence length="323" mass="36371">MDDIARPSLPKKMYRMLRQAWVRSRMYNWPKDAFKVALLFTIMINAALAMRFGLGIWLMIMFEQFGDNSLECWDKSESKVTVLMPIAVKDMVGEAHTFSIYGKPHKVLDFLPSYVFFSLPLLSESITVGFPFVMLLVFAMFSVTQFRKPGSTRRAIITSLVTLATLACVHIADLELVASAWEVDDNLAVCRTPEAGRLFKQHERRLKVLSIRNWTTWAGMAFLALYFFTVVYAIYDIWKEQRDSLPQSIPLQNVDPNPHYEPPPTPPLRDAGHLLTPTLRDVGNLLSPTPPLPVIASSSHTANSRHGTSTNGIQGGRSTATSH</sequence>
<feature type="region of interest" description="Disordered" evidence="1">
    <location>
        <begin position="293"/>
        <end position="323"/>
    </location>
</feature>
<organism evidence="3 4">
    <name type="scientific">Melanomma pulvis-pyrius CBS 109.77</name>
    <dbReference type="NCBI Taxonomy" id="1314802"/>
    <lineage>
        <taxon>Eukaryota</taxon>
        <taxon>Fungi</taxon>
        <taxon>Dikarya</taxon>
        <taxon>Ascomycota</taxon>
        <taxon>Pezizomycotina</taxon>
        <taxon>Dothideomycetes</taxon>
        <taxon>Pleosporomycetidae</taxon>
        <taxon>Pleosporales</taxon>
        <taxon>Melanommataceae</taxon>
        <taxon>Melanomma</taxon>
    </lineage>
</organism>
<feature type="transmembrane region" description="Helical" evidence="2">
    <location>
        <begin position="214"/>
        <end position="235"/>
    </location>
</feature>
<feature type="transmembrane region" description="Helical" evidence="2">
    <location>
        <begin position="114"/>
        <end position="143"/>
    </location>
</feature>
<keyword evidence="2" id="KW-0472">Membrane</keyword>
<feature type="compositionally biased region" description="Polar residues" evidence="1">
    <location>
        <begin position="296"/>
        <end position="323"/>
    </location>
</feature>
<dbReference type="EMBL" id="MU002222">
    <property type="protein sequence ID" value="KAF2788375.1"/>
    <property type="molecule type" value="Genomic_DNA"/>
</dbReference>
<proteinExistence type="predicted"/>
<keyword evidence="2" id="KW-0812">Transmembrane</keyword>
<reference evidence="3" key="1">
    <citation type="journal article" date="2020" name="Stud. Mycol.">
        <title>101 Dothideomycetes genomes: a test case for predicting lifestyles and emergence of pathogens.</title>
        <authorList>
            <person name="Haridas S."/>
            <person name="Albert R."/>
            <person name="Binder M."/>
            <person name="Bloem J."/>
            <person name="Labutti K."/>
            <person name="Salamov A."/>
            <person name="Andreopoulos B."/>
            <person name="Baker S."/>
            <person name="Barry K."/>
            <person name="Bills G."/>
            <person name="Bluhm B."/>
            <person name="Cannon C."/>
            <person name="Castanera R."/>
            <person name="Culley D."/>
            <person name="Daum C."/>
            <person name="Ezra D."/>
            <person name="Gonzalez J."/>
            <person name="Henrissat B."/>
            <person name="Kuo A."/>
            <person name="Liang C."/>
            <person name="Lipzen A."/>
            <person name="Lutzoni F."/>
            <person name="Magnuson J."/>
            <person name="Mondo S."/>
            <person name="Nolan M."/>
            <person name="Ohm R."/>
            <person name="Pangilinan J."/>
            <person name="Park H.-J."/>
            <person name="Ramirez L."/>
            <person name="Alfaro M."/>
            <person name="Sun H."/>
            <person name="Tritt A."/>
            <person name="Yoshinaga Y."/>
            <person name="Zwiers L.-H."/>
            <person name="Turgeon B."/>
            <person name="Goodwin S."/>
            <person name="Spatafora J."/>
            <person name="Crous P."/>
            <person name="Grigoriev I."/>
        </authorList>
    </citation>
    <scope>NUCLEOTIDE SEQUENCE</scope>
    <source>
        <strain evidence="3">CBS 109.77</strain>
    </source>
</reference>
<keyword evidence="4" id="KW-1185">Reference proteome</keyword>
<dbReference type="AlphaFoldDB" id="A0A6A6WWQ9"/>
<feature type="transmembrane region" description="Helical" evidence="2">
    <location>
        <begin position="155"/>
        <end position="172"/>
    </location>
</feature>
<gene>
    <name evidence="3" type="ORF">K505DRAFT_366543</name>
</gene>
<evidence type="ECO:0000313" key="3">
    <source>
        <dbReference type="EMBL" id="KAF2788375.1"/>
    </source>
</evidence>